<accession>A0AB38D0V5</accession>
<proteinExistence type="predicted"/>
<evidence type="ECO:0000313" key="2">
    <source>
        <dbReference type="Proteomes" id="UP000185210"/>
    </source>
</evidence>
<gene>
    <name evidence="1" type="ORF">SAMEA2070301_03161</name>
</gene>
<sequence>MAGDTRKKPTVICWWRRELQEQDGTNYIAISRLSVDGGTDWKDSWAGSIEYFDGRDDWFFPYAHRVSPTKSVIDKYPVKLDIVEVSKRRYFLDILDVTWPGRGWFRLGKNGIHHPDDYKESTYDWL</sequence>
<reference evidence="1 2" key="1">
    <citation type="submission" date="2016-11" db="EMBL/GenBank/DDBJ databases">
        <authorList>
            <consortium name="Pathogen Informatics"/>
        </authorList>
    </citation>
    <scope>NUCLEOTIDE SEQUENCE [LARGE SCALE GENOMIC DNA]</scope>
    <source>
        <strain evidence="1 2">104</strain>
    </source>
</reference>
<dbReference type="Proteomes" id="UP000185210">
    <property type="component" value="Unassembled WGS sequence"/>
</dbReference>
<evidence type="ECO:0008006" key="3">
    <source>
        <dbReference type="Google" id="ProtNLM"/>
    </source>
</evidence>
<dbReference type="EMBL" id="FSHM01000004">
    <property type="protein sequence ID" value="SIB19090.1"/>
    <property type="molecule type" value="Genomic_DNA"/>
</dbReference>
<organism evidence="1 2">
    <name type="scientific">Mycobacteroides abscessus subsp. abscessus</name>
    <dbReference type="NCBI Taxonomy" id="1185650"/>
    <lineage>
        <taxon>Bacteria</taxon>
        <taxon>Bacillati</taxon>
        <taxon>Actinomycetota</taxon>
        <taxon>Actinomycetes</taxon>
        <taxon>Mycobacteriales</taxon>
        <taxon>Mycobacteriaceae</taxon>
        <taxon>Mycobacteroides</taxon>
        <taxon>Mycobacteroides abscessus</taxon>
    </lineage>
</organism>
<evidence type="ECO:0000313" key="1">
    <source>
        <dbReference type="EMBL" id="SIB19090.1"/>
    </source>
</evidence>
<comment type="caution">
    <text evidence="1">The sequence shown here is derived from an EMBL/GenBank/DDBJ whole genome shotgun (WGS) entry which is preliminary data.</text>
</comment>
<dbReference type="AlphaFoldDB" id="A0AB38D0V5"/>
<name>A0AB38D0V5_9MYCO</name>
<protein>
    <recommendedName>
        <fullName evidence="3">Bacteriophage protein</fullName>
    </recommendedName>
</protein>